<proteinExistence type="predicted"/>
<gene>
    <name evidence="1" type="ORF">GOP47_0002441</name>
</gene>
<keyword evidence="2" id="KW-1185">Reference proteome</keyword>
<accession>A0A9D4VBR6</accession>
<dbReference type="AlphaFoldDB" id="A0A9D4VBR6"/>
<evidence type="ECO:0000313" key="2">
    <source>
        <dbReference type="Proteomes" id="UP000886520"/>
    </source>
</evidence>
<name>A0A9D4VBR6_ADICA</name>
<dbReference type="Proteomes" id="UP000886520">
    <property type="component" value="Chromosome 3"/>
</dbReference>
<dbReference type="OrthoDB" id="2005049at2759"/>
<reference evidence="1" key="1">
    <citation type="submission" date="2021-01" db="EMBL/GenBank/DDBJ databases">
        <title>Adiantum capillus-veneris genome.</title>
        <authorList>
            <person name="Fang Y."/>
            <person name="Liao Q."/>
        </authorList>
    </citation>
    <scope>NUCLEOTIDE SEQUENCE</scope>
    <source>
        <strain evidence="1">H3</strain>
        <tissue evidence="1">Leaf</tissue>
    </source>
</reference>
<sequence>MHVQNNVVLKSLTPQPVLKESGRHERDDQVITKKATDKKGKSTMKLKGLVGKGSIVRTYKDFLNVGYSHEDCMESMGLDIGLPNLWEANLLSSTEEATSIPNSITMEPVFTDISYSKVLEASNALKEFIDQQNVNATILLKANEKLIVEVEELKESNVELYKEGQQEWTNVLKTKLNLLASINATLEVDNRVLLNWVTTCNDVEKKIWQCTNDELEIDGWYLRVEDVEHMKMELRKQGEQIWVELDLEKTPKGSNLALLVENISTFVAGGDFDQEGNLFGTNGAGDVPNEKQTDCNHESNLQVLSRVADEAEDMNNKEVEQSLDNLTHDVITKDGPEDLQKEFDTGGTILDDNKEDSSRDKWVWVSKNFLFGSNECSKWKGPIL</sequence>
<organism evidence="1 2">
    <name type="scientific">Adiantum capillus-veneris</name>
    <name type="common">Maidenhair fern</name>
    <dbReference type="NCBI Taxonomy" id="13818"/>
    <lineage>
        <taxon>Eukaryota</taxon>
        <taxon>Viridiplantae</taxon>
        <taxon>Streptophyta</taxon>
        <taxon>Embryophyta</taxon>
        <taxon>Tracheophyta</taxon>
        <taxon>Polypodiopsida</taxon>
        <taxon>Polypodiidae</taxon>
        <taxon>Polypodiales</taxon>
        <taxon>Pteridineae</taxon>
        <taxon>Pteridaceae</taxon>
        <taxon>Vittarioideae</taxon>
        <taxon>Adiantum</taxon>
    </lineage>
</organism>
<comment type="caution">
    <text evidence="1">The sequence shown here is derived from an EMBL/GenBank/DDBJ whole genome shotgun (WGS) entry which is preliminary data.</text>
</comment>
<dbReference type="EMBL" id="JABFUD020000002">
    <property type="protein sequence ID" value="KAI5082698.1"/>
    <property type="molecule type" value="Genomic_DNA"/>
</dbReference>
<protein>
    <submittedName>
        <fullName evidence="1">Uncharacterized protein</fullName>
    </submittedName>
</protein>
<evidence type="ECO:0000313" key="1">
    <source>
        <dbReference type="EMBL" id="KAI5082698.1"/>
    </source>
</evidence>